<dbReference type="PROSITE" id="PS00107">
    <property type="entry name" value="PROTEIN_KINASE_ATP"/>
    <property type="match status" value="1"/>
</dbReference>
<organism evidence="6 7">
    <name type="scientific">Hanseniaspora guilliermondii</name>
    <dbReference type="NCBI Taxonomy" id="56406"/>
    <lineage>
        <taxon>Eukaryota</taxon>
        <taxon>Fungi</taxon>
        <taxon>Dikarya</taxon>
        <taxon>Ascomycota</taxon>
        <taxon>Saccharomycotina</taxon>
        <taxon>Saccharomycetes</taxon>
        <taxon>Saccharomycodales</taxon>
        <taxon>Saccharomycodaceae</taxon>
        <taxon>Hanseniaspora</taxon>
    </lineage>
</organism>
<dbReference type="PROSITE" id="PS50011">
    <property type="entry name" value="PROTEIN_KINASE_DOM"/>
    <property type="match status" value="1"/>
</dbReference>
<evidence type="ECO:0000256" key="3">
    <source>
        <dbReference type="PROSITE-ProRule" id="PRU10141"/>
    </source>
</evidence>
<dbReference type="EMBL" id="FQNF01000002">
    <property type="protein sequence ID" value="SGZ37925.1"/>
    <property type="molecule type" value="Genomic_DNA"/>
</dbReference>
<protein>
    <recommendedName>
        <fullName evidence="5">Protein kinase domain-containing protein</fullName>
    </recommendedName>
</protein>
<keyword evidence="7" id="KW-1185">Reference proteome</keyword>
<feature type="binding site" evidence="3">
    <location>
        <position position="190"/>
    </location>
    <ligand>
        <name>ATP</name>
        <dbReference type="ChEBI" id="CHEBI:30616"/>
    </ligand>
</feature>
<dbReference type="GO" id="GO:0005634">
    <property type="term" value="C:nucleus"/>
    <property type="evidence" value="ECO:0007669"/>
    <property type="project" value="TreeGrafter"/>
</dbReference>
<dbReference type="InterPro" id="IPR011009">
    <property type="entry name" value="Kinase-like_dom_sf"/>
</dbReference>
<accession>A0A1L0CGR6</accession>
<reference evidence="7" key="1">
    <citation type="submission" date="2016-11" db="EMBL/GenBank/DDBJ databases">
        <authorList>
            <person name="Guldener U."/>
        </authorList>
    </citation>
    <scope>NUCLEOTIDE SEQUENCE [LARGE SCALE GENOMIC DNA]</scope>
</reference>
<dbReference type="SUPFAM" id="SSF56112">
    <property type="entry name" value="Protein kinase-like (PK-like)"/>
    <property type="match status" value="1"/>
</dbReference>
<feature type="domain" description="Protein kinase" evidence="5">
    <location>
        <begin position="161"/>
        <end position="496"/>
    </location>
</feature>
<keyword evidence="1 3" id="KW-0547">Nucleotide-binding</keyword>
<evidence type="ECO:0000256" key="1">
    <source>
        <dbReference type="ARBA" id="ARBA00022741"/>
    </source>
</evidence>
<proteinExistence type="predicted"/>
<dbReference type="InterPro" id="IPR000719">
    <property type="entry name" value="Prot_kinase_dom"/>
</dbReference>
<feature type="compositionally biased region" description="Polar residues" evidence="4">
    <location>
        <begin position="8"/>
        <end position="17"/>
    </location>
</feature>
<dbReference type="Pfam" id="PF00069">
    <property type="entry name" value="Pkinase"/>
    <property type="match status" value="2"/>
</dbReference>
<keyword evidence="2 3" id="KW-0067">ATP-binding</keyword>
<dbReference type="InterPro" id="IPR017441">
    <property type="entry name" value="Protein_kinase_ATP_BS"/>
</dbReference>
<evidence type="ECO:0000259" key="5">
    <source>
        <dbReference type="PROSITE" id="PS50011"/>
    </source>
</evidence>
<dbReference type="GO" id="GO:0005524">
    <property type="term" value="F:ATP binding"/>
    <property type="evidence" value="ECO:0007669"/>
    <property type="project" value="UniProtKB-UniRule"/>
</dbReference>
<gene>
    <name evidence="6" type="ORF">HGUI_00125</name>
</gene>
<name>A0A1L0CGR6_9ASCO</name>
<evidence type="ECO:0000313" key="6">
    <source>
        <dbReference type="EMBL" id="SGZ37925.1"/>
    </source>
</evidence>
<dbReference type="AlphaFoldDB" id="A0A1L0CGR6"/>
<dbReference type="PANTHER" id="PTHR44167">
    <property type="entry name" value="OVARIAN-SPECIFIC SERINE/THREONINE-PROTEIN KINASE LOK-RELATED"/>
    <property type="match status" value="1"/>
</dbReference>
<dbReference type="OrthoDB" id="3972231at2759"/>
<dbReference type="GO" id="GO:0005737">
    <property type="term" value="C:cytoplasm"/>
    <property type="evidence" value="ECO:0007669"/>
    <property type="project" value="TreeGrafter"/>
</dbReference>
<dbReference type="Proteomes" id="UP000183365">
    <property type="component" value="Unassembled WGS sequence"/>
</dbReference>
<evidence type="ECO:0000256" key="2">
    <source>
        <dbReference type="ARBA" id="ARBA00022840"/>
    </source>
</evidence>
<dbReference type="Gene3D" id="1.10.510.10">
    <property type="entry name" value="Transferase(Phosphotransferase) domain 1"/>
    <property type="match status" value="1"/>
</dbReference>
<feature type="region of interest" description="Disordered" evidence="4">
    <location>
        <begin position="1"/>
        <end position="119"/>
    </location>
</feature>
<dbReference type="SMART" id="SM00220">
    <property type="entry name" value="S_TKc"/>
    <property type="match status" value="1"/>
</dbReference>
<sequence length="595" mass="68246">MADDNKSLTKATTSLSLNDHKHNKSYKKFTNLFTSRKSSSKLKESHTADNLDNISTKRKPHNSNPFINKLGSPHKEKPLIYNPFGTLSKNPNFSNSSTQQFSSSTNNSRENTSGSQQSSLGFYMTEGKQNVLTLPILDPNEKLPSIFKSINDNLFDDFDLLNNGKSIGQGGSSVVKIVKNKPLKNIYVLKKFKLLNDENDDQFYNRILKEYLVSKITMGNINIINTFQILKVSTTSSMARGWGFIMEYCPNGDLFSLITSKQWPLYKFDEKLCFFKQIASGVKHLHQLGIAHRDLKPENVLIHESGIIKIIDFGISICNFDIEKKILSMDDTNAEEDDSHTNLIKTMNEIRKDEGEKPIICYTYAGSAPYVPPEVYKFNEKQALLNPLSAKDKNAGYDAKLFDSWSLGILLYTMLATKNPFKEPTKQDLNFREYKNLYEQWQLYATKTEYPLGPSVETRFLQQFKTRDLSRIFCKLVSIKVEERYSIGDLFKDPYFKQIQTCIDLKEQDEDVSIAIAHKREPLLISKMLQDTQKEKNKTEDAKFVDTISTSPLDSEGHVVIKEILDKINEYKEQQRKGDELIKTLFKPKMHSHNI</sequence>
<dbReference type="PANTHER" id="PTHR44167:SF24">
    <property type="entry name" value="SERINE_THREONINE-PROTEIN KINASE CHK2"/>
    <property type="match status" value="1"/>
</dbReference>
<dbReference type="InterPro" id="IPR008271">
    <property type="entry name" value="Ser/Thr_kinase_AS"/>
</dbReference>
<dbReference type="GO" id="GO:0044773">
    <property type="term" value="P:mitotic DNA damage checkpoint signaling"/>
    <property type="evidence" value="ECO:0007669"/>
    <property type="project" value="TreeGrafter"/>
</dbReference>
<dbReference type="VEuPathDB" id="FungiDB:HGUI_00125"/>
<feature type="compositionally biased region" description="Low complexity" evidence="4">
    <location>
        <begin position="92"/>
        <end position="115"/>
    </location>
</feature>
<dbReference type="PROSITE" id="PS00108">
    <property type="entry name" value="PROTEIN_KINASE_ST"/>
    <property type="match status" value="1"/>
</dbReference>
<evidence type="ECO:0000313" key="7">
    <source>
        <dbReference type="Proteomes" id="UP000183365"/>
    </source>
</evidence>
<dbReference type="GO" id="GO:0004674">
    <property type="term" value="F:protein serine/threonine kinase activity"/>
    <property type="evidence" value="ECO:0007669"/>
    <property type="project" value="TreeGrafter"/>
</dbReference>
<evidence type="ECO:0000256" key="4">
    <source>
        <dbReference type="SAM" id="MobiDB-lite"/>
    </source>
</evidence>